<accession>A0A8X6TUG1</accession>
<organism evidence="1 2">
    <name type="scientific">Nephila pilipes</name>
    <name type="common">Giant wood spider</name>
    <name type="synonym">Nephila maculata</name>
    <dbReference type="NCBI Taxonomy" id="299642"/>
    <lineage>
        <taxon>Eukaryota</taxon>
        <taxon>Metazoa</taxon>
        <taxon>Ecdysozoa</taxon>
        <taxon>Arthropoda</taxon>
        <taxon>Chelicerata</taxon>
        <taxon>Arachnida</taxon>
        <taxon>Araneae</taxon>
        <taxon>Araneomorphae</taxon>
        <taxon>Entelegynae</taxon>
        <taxon>Araneoidea</taxon>
        <taxon>Nephilidae</taxon>
        <taxon>Nephila</taxon>
    </lineage>
</organism>
<dbReference type="InterPro" id="IPR036397">
    <property type="entry name" value="RNaseH_sf"/>
</dbReference>
<dbReference type="AlphaFoldDB" id="A0A8X6TUG1"/>
<dbReference type="Gene3D" id="3.30.420.10">
    <property type="entry name" value="Ribonuclease H-like superfamily/Ribonuclease H"/>
    <property type="match status" value="1"/>
</dbReference>
<dbReference type="Proteomes" id="UP000887013">
    <property type="component" value="Unassembled WGS sequence"/>
</dbReference>
<name>A0A8X6TUG1_NEPPI</name>
<keyword evidence="2" id="KW-1185">Reference proteome</keyword>
<gene>
    <name evidence="1" type="primary">AVEN_204542_1</name>
    <name evidence="1" type="ORF">NPIL_651291</name>
</gene>
<comment type="caution">
    <text evidence="1">The sequence shown here is derived from an EMBL/GenBank/DDBJ whole genome shotgun (WGS) entry which is preliminary data.</text>
</comment>
<proteinExistence type="predicted"/>
<dbReference type="PANTHER" id="PTHR47326:SF1">
    <property type="entry name" value="HTH PSQ-TYPE DOMAIN-CONTAINING PROTEIN"/>
    <property type="match status" value="1"/>
</dbReference>
<dbReference type="PANTHER" id="PTHR47326">
    <property type="entry name" value="TRANSPOSABLE ELEMENT TC3 TRANSPOSASE-LIKE PROTEIN"/>
    <property type="match status" value="1"/>
</dbReference>
<evidence type="ECO:0000313" key="1">
    <source>
        <dbReference type="EMBL" id="GFT57528.1"/>
    </source>
</evidence>
<dbReference type="GO" id="GO:0003676">
    <property type="term" value="F:nucleic acid binding"/>
    <property type="evidence" value="ECO:0007669"/>
    <property type="project" value="InterPro"/>
</dbReference>
<dbReference type="EMBL" id="BMAW01113507">
    <property type="protein sequence ID" value="GFT57528.1"/>
    <property type="molecule type" value="Genomic_DNA"/>
</dbReference>
<evidence type="ECO:0000313" key="2">
    <source>
        <dbReference type="Proteomes" id="UP000887013"/>
    </source>
</evidence>
<reference evidence="1" key="1">
    <citation type="submission" date="2020-08" db="EMBL/GenBank/DDBJ databases">
        <title>Multicomponent nature underlies the extraordinary mechanical properties of spider dragline silk.</title>
        <authorList>
            <person name="Kono N."/>
            <person name="Nakamura H."/>
            <person name="Mori M."/>
            <person name="Yoshida Y."/>
            <person name="Ohtoshi R."/>
            <person name="Malay A.D."/>
            <person name="Moran D.A.P."/>
            <person name="Tomita M."/>
            <person name="Numata K."/>
            <person name="Arakawa K."/>
        </authorList>
    </citation>
    <scope>NUCLEOTIDE SEQUENCE</scope>
</reference>
<sequence length="150" mass="18009">MTNNITLSLAQTCRDSRVQKTRSVPYSPRLIVFAAICSRKLYSPLFFVDRSVKRHTFLDMLQIWLMKQLQDSQDLIFQQYGVPFCFSNDVRGYLKEHLPQYWIRYNDRDDEVLLRWPLMCLQTTTCHFILWDFIEDRAFVSPLPQHLIKQ</sequence>
<dbReference type="OrthoDB" id="10024802at2759"/>
<protein>
    <submittedName>
        <fullName evidence="1">Uncharacterized protein</fullName>
    </submittedName>
</protein>